<proteinExistence type="predicted"/>
<name>A0ABY7C9R1_9BASI</name>
<accession>A0ABY7C9R1</accession>
<evidence type="ECO:0000313" key="3">
    <source>
        <dbReference type="Proteomes" id="UP001164743"/>
    </source>
</evidence>
<dbReference type="RefSeq" id="XP_053017476.1">
    <property type="nucleotide sequence ID" value="XM_053166234.1"/>
</dbReference>
<reference evidence="2" key="1">
    <citation type="submission" date="2022-10" db="EMBL/GenBank/DDBJ databases">
        <title>Puccinia triticina Genome sequencing and assembly.</title>
        <authorList>
            <person name="Li C."/>
        </authorList>
    </citation>
    <scope>NUCLEOTIDE SEQUENCE</scope>
    <source>
        <strain evidence="2">Pt15</strain>
    </source>
</reference>
<evidence type="ECO:0000256" key="1">
    <source>
        <dbReference type="SAM" id="MobiDB-lite"/>
    </source>
</evidence>
<gene>
    <name evidence="2" type="ORF">PtA15_2A234</name>
</gene>
<keyword evidence="3" id="KW-1185">Reference proteome</keyword>
<evidence type="ECO:0008006" key="4">
    <source>
        <dbReference type="Google" id="ProtNLM"/>
    </source>
</evidence>
<organism evidence="2 3">
    <name type="scientific">Puccinia triticina</name>
    <dbReference type="NCBI Taxonomy" id="208348"/>
    <lineage>
        <taxon>Eukaryota</taxon>
        <taxon>Fungi</taxon>
        <taxon>Dikarya</taxon>
        <taxon>Basidiomycota</taxon>
        <taxon>Pucciniomycotina</taxon>
        <taxon>Pucciniomycetes</taxon>
        <taxon>Pucciniales</taxon>
        <taxon>Pucciniaceae</taxon>
        <taxon>Puccinia</taxon>
    </lineage>
</organism>
<sequence>MTTVSPGLDHCKMGHENHKGFGFVNRDNNESINSDEADGELDQPKKSSNRSLLQSLHSLQGFWTVNLES</sequence>
<protein>
    <recommendedName>
        <fullName evidence="4">CSD domain-containing protein</fullName>
    </recommendedName>
</protein>
<feature type="region of interest" description="Disordered" evidence="1">
    <location>
        <begin position="1"/>
        <end position="49"/>
    </location>
</feature>
<feature type="compositionally biased region" description="Basic and acidic residues" evidence="1">
    <location>
        <begin position="9"/>
        <end position="19"/>
    </location>
</feature>
<dbReference type="Proteomes" id="UP001164743">
    <property type="component" value="Chromosome 2A"/>
</dbReference>
<dbReference type="EMBL" id="CP110422">
    <property type="protein sequence ID" value="WAQ81921.1"/>
    <property type="molecule type" value="Genomic_DNA"/>
</dbReference>
<dbReference type="GeneID" id="77807129"/>
<evidence type="ECO:0000313" key="2">
    <source>
        <dbReference type="EMBL" id="WAQ81921.1"/>
    </source>
</evidence>